<evidence type="ECO:0000313" key="6">
    <source>
        <dbReference type="EMBL" id="CAL1145173.1"/>
    </source>
</evidence>
<dbReference type="InterPro" id="IPR036383">
    <property type="entry name" value="TSP1_rpt_sf"/>
</dbReference>
<reference evidence="6" key="2">
    <citation type="submission" date="2024-04" db="EMBL/GenBank/DDBJ databases">
        <authorList>
            <person name="Chen Y."/>
            <person name="Shah S."/>
            <person name="Dougan E. K."/>
            <person name="Thang M."/>
            <person name="Chan C."/>
        </authorList>
    </citation>
    <scope>NUCLEOTIDE SEQUENCE [LARGE SCALE GENOMIC DNA]</scope>
</reference>
<feature type="non-terminal residue" evidence="5">
    <location>
        <position position="1"/>
    </location>
</feature>
<evidence type="ECO:0000256" key="3">
    <source>
        <dbReference type="ARBA" id="ARBA00023180"/>
    </source>
</evidence>
<dbReference type="PANTHER" id="PTHR20920:SF5">
    <property type="entry name" value="SMB DOMAIN-CONTAINING PROTEIN"/>
    <property type="match status" value="1"/>
</dbReference>
<dbReference type="EMBL" id="CAMXCT010001634">
    <property type="protein sequence ID" value="CAI3991798.1"/>
    <property type="molecule type" value="Genomic_DNA"/>
</dbReference>
<dbReference type="OrthoDB" id="412268at2759"/>
<feature type="domain" description="Spondin-like TSP1" evidence="4">
    <location>
        <begin position="425"/>
        <end position="477"/>
    </location>
</feature>
<dbReference type="SUPFAM" id="SSF82895">
    <property type="entry name" value="TSP-1 type 1 repeat"/>
    <property type="match status" value="5"/>
</dbReference>
<dbReference type="InterPro" id="IPR039942">
    <property type="entry name" value="SBSPO"/>
</dbReference>
<gene>
    <name evidence="5" type="ORF">C1SCF055_LOCUS18672</name>
</gene>
<dbReference type="Pfam" id="PF00090">
    <property type="entry name" value="TSP_1"/>
    <property type="match status" value="3"/>
</dbReference>
<dbReference type="Proteomes" id="UP001152797">
    <property type="component" value="Unassembled WGS sequence"/>
</dbReference>
<evidence type="ECO:0000313" key="7">
    <source>
        <dbReference type="EMBL" id="CAL4779110.1"/>
    </source>
</evidence>
<protein>
    <submittedName>
        <fullName evidence="7">Spondin-1 (F-spondin)</fullName>
    </submittedName>
</protein>
<comment type="caution">
    <text evidence="5">The sequence shown here is derived from an EMBL/GenBank/DDBJ whole genome shotgun (WGS) entry which is preliminary data.</text>
</comment>
<keyword evidence="1" id="KW-0732">Signal</keyword>
<feature type="domain" description="Spondin-like TSP1" evidence="4">
    <location>
        <begin position="482"/>
        <end position="535"/>
    </location>
</feature>
<proteinExistence type="predicted"/>
<keyword evidence="3" id="KW-0325">Glycoprotein</keyword>
<dbReference type="SMART" id="SM00209">
    <property type="entry name" value="TSP1"/>
    <property type="match status" value="7"/>
</dbReference>
<evidence type="ECO:0000259" key="4">
    <source>
        <dbReference type="Pfam" id="PF19028"/>
    </source>
</evidence>
<dbReference type="InterPro" id="IPR000884">
    <property type="entry name" value="TSP1_rpt"/>
</dbReference>
<dbReference type="InterPro" id="IPR044004">
    <property type="entry name" value="TSP1_spondin_dom"/>
</dbReference>
<accession>A0A9P1CIW7</accession>
<dbReference type="AlphaFoldDB" id="A0A9P1CIW7"/>
<name>A0A9P1CIW7_9DINO</name>
<organism evidence="5">
    <name type="scientific">Cladocopium goreaui</name>
    <dbReference type="NCBI Taxonomy" id="2562237"/>
    <lineage>
        <taxon>Eukaryota</taxon>
        <taxon>Sar</taxon>
        <taxon>Alveolata</taxon>
        <taxon>Dinophyceae</taxon>
        <taxon>Suessiales</taxon>
        <taxon>Symbiodiniaceae</taxon>
        <taxon>Cladocopium</taxon>
    </lineage>
</organism>
<keyword evidence="2" id="KW-1015">Disulfide bond</keyword>
<dbReference type="PROSITE" id="PS50092">
    <property type="entry name" value="TSP1"/>
    <property type="match status" value="5"/>
</dbReference>
<dbReference type="Pfam" id="PF19028">
    <property type="entry name" value="TSP1_spondin"/>
    <property type="match status" value="3"/>
</dbReference>
<sequence>MHKASTTPFGTLERKALALSLEQSDLDKRKLDKAALCSWAVCVAGQRPINRVPQIACSMCPQPLPASGESVAWMAATQPVTTTSNPHELPQPKAPEITVETDIPDGSPLASCRGYEEHWAQCTQPSCQGAERVNCAFTAWSQWESLGGCSGLGLRSRKIARHHQNGGMPCNGIKEETREMDQFFGEGCLVGDRDCEWGEWSDWSHCGCEICGEDRKAQKVKYRKIVKQALGAGRPCAGNFNLTEPCGAEEKPQDCRLSDWGEWTRCSATCNGGVRGSMRRVMREADYGGAACEASLRKTEACGTRSCDHHADCVIGAWGAWRGCEIPGTVQMTRQRQIETYAKGDGEACDAPLTETAGCENRDDLKWCDISFWSPWSTCPVACGGGQQMRVRHLRSQSNCFPMAREDLKEIRGCNTDSCNFNGGCEMSSWSAWGQCSQDCGIGVTVRTRNIDKAAENGGKSCMASLKEMKDCENEPCPIRDCQWAAWDHWSGCSCTCGGGLKRRARIVEVAPRAGGALCEPSDKLEVVPCNTQPCGDCVDGKWTSWSMWSECTATCAPAYRWRHRSVAERNNDCGSPVTGLE</sequence>
<dbReference type="Gene3D" id="2.20.100.10">
    <property type="entry name" value="Thrombospondin type-1 (TSP1) repeat"/>
    <property type="match status" value="7"/>
</dbReference>
<evidence type="ECO:0000256" key="2">
    <source>
        <dbReference type="ARBA" id="ARBA00023157"/>
    </source>
</evidence>
<evidence type="ECO:0000313" key="5">
    <source>
        <dbReference type="EMBL" id="CAI3991798.1"/>
    </source>
</evidence>
<dbReference type="EMBL" id="CAMXCT020001634">
    <property type="protein sequence ID" value="CAL1145173.1"/>
    <property type="molecule type" value="Genomic_DNA"/>
</dbReference>
<keyword evidence="8" id="KW-1185">Reference proteome</keyword>
<reference evidence="5" key="1">
    <citation type="submission" date="2022-10" db="EMBL/GenBank/DDBJ databases">
        <authorList>
            <person name="Chen Y."/>
            <person name="Dougan E. K."/>
            <person name="Chan C."/>
            <person name="Rhodes N."/>
            <person name="Thang M."/>
        </authorList>
    </citation>
    <scope>NUCLEOTIDE SEQUENCE</scope>
</reference>
<dbReference type="EMBL" id="CAMXCT030001634">
    <property type="protein sequence ID" value="CAL4779110.1"/>
    <property type="molecule type" value="Genomic_DNA"/>
</dbReference>
<feature type="domain" description="Spondin-like TSP1" evidence="4">
    <location>
        <begin position="255"/>
        <end position="307"/>
    </location>
</feature>
<dbReference type="PANTHER" id="PTHR20920">
    <property type="entry name" value="RPE-SPONDIN"/>
    <property type="match status" value="1"/>
</dbReference>
<evidence type="ECO:0000313" key="8">
    <source>
        <dbReference type="Proteomes" id="UP001152797"/>
    </source>
</evidence>
<evidence type="ECO:0000256" key="1">
    <source>
        <dbReference type="ARBA" id="ARBA00022729"/>
    </source>
</evidence>